<feature type="compositionally biased region" description="Basic and acidic residues" evidence="1">
    <location>
        <begin position="177"/>
        <end position="194"/>
    </location>
</feature>
<gene>
    <name evidence="2" type="ORF">S7711_04800</name>
</gene>
<feature type="compositionally biased region" description="Pro residues" evidence="1">
    <location>
        <begin position="227"/>
        <end position="243"/>
    </location>
</feature>
<evidence type="ECO:0000313" key="2">
    <source>
        <dbReference type="EMBL" id="KEY66468.1"/>
    </source>
</evidence>
<evidence type="ECO:0000313" key="3">
    <source>
        <dbReference type="Proteomes" id="UP000028045"/>
    </source>
</evidence>
<dbReference type="Proteomes" id="UP000028045">
    <property type="component" value="Unassembled WGS sequence"/>
</dbReference>
<protein>
    <recommendedName>
        <fullName evidence="4">Myb-like domain-containing protein</fullName>
    </recommendedName>
</protein>
<evidence type="ECO:0000256" key="1">
    <source>
        <dbReference type="SAM" id="MobiDB-lite"/>
    </source>
</evidence>
<keyword evidence="3" id="KW-1185">Reference proteome</keyword>
<dbReference type="OrthoDB" id="5106194at2759"/>
<organism evidence="2 3">
    <name type="scientific">Stachybotrys chartarum (strain CBS 109288 / IBT 7711)</name>
    <name type="common">Toxic black mold</name>
    <name type="synonym">Stilbospora chartarum</name>
    <dbReference type="NCBI Taxonomy" id="1280523"/>
    <lineage>
        <taxon>Eukaryota</taxon>
        <taxon>Fungi</taxon>
        <taxon>Dikarya</taxon>
        <taxon>Ascomycota</taxon>
        <taxon>Pezizomycotina</taxon>
        <taxon>Sordariomycetes</taxon>
        <taxon>Hypocreomycetidae</taxon>
        <taxon>Hypocreales</taxon>
        <taxon>Stachybotryaceae</taxon>
        <taxon>Stachybotrys</taxon>
    </lineage>
</organism>
<sequence>MFWETLYIGALDKSWRIVDQRALQLRFGWGLDYIRKGSLSPEVQRAKEILQQALVDISARSKHPYTYDTGLSTATHLNPDLCTHWTGEFLSVSSALPKVKLGIQNCMQGFGIRRFRSTFGILSALLWEETASICYPDITADDDRQVVPSGDEDHCGPISTLQSFRPLVSALSTDHVDSDEMVGHGSPDAREQKGGDSWNSNPEEELITARRLPQSVPTSISGLPCATSPPSPSSSPMSPPPYSPLQHHSRIWHGKEDEYLRFLLECDITWSQRHIKFQGRKTVLPSYRECKKDWTSDEIQCLRSLLETERSRDDVATKLEEKFNNGRTMGAMKLKAQIRKMDTSRFNNEPWTAEQEDYLKVLKSQGISYKEWTESFRGRFGFRRTEAALRARHIALGVDTDTSNTVHWTDDELNFVRELMPLNLRHTEICERFWKEFGTELSQFSINRKYQIMKESSIHGEPSGTGKQQWWESDEDKFILEWSGRLVDLFPAFSQKFGTHRTKTALVNRYYMGRMRRQLLSRSRNPF</sequence>
<name>A0A084AMD9_STACB</name>
<dbReference type="EMBL" id="KL648657">
    <property type="protein sequence ID" value="KEY66468.1"/>
    <property type="molecule type" value="Genomic_DNA"/>
</dbReference>
<evidence type="ECO:0008006" key="4">
    <source>
        <dbReference type="Google" id="ProtNLM"/>
    </source>
</evidence>
<accession>A0A084AMD9</accession>
<reference evidence="2 3" key="1">
    <citation type="journal article" date="2014" name="BMC Genomics">
        <title>Comparative genome sequencing reveals chemotype-specific gene clusters in the toxigenic black mold Stachybotrys.</title>
        <authorList>
            <person name="Semeiks J."/>
            <person name="Borek D."/>
            <person name="Otwinowski Z."/>
            <person name="Grishin N.V."/>
        </authorList>
    </citation>
    <scope>NUCLEOTIDE SEQUENCE [LARGE SCALE GENOMIC DNA]</scope>
    <source>
        <strain evidence="3">CBS 109288 / IBT 7711</strain>
    </source>
</reference>
<dbReference type="HOGENOM" id="CLU_516974_0_0_1"/>
<proteinExistence type="predicted"/>
<feature type="region of interest" description="Disordered" evidence="1">
    <location>
        <begin position="177"/>
        <end position="247"/>
    </location>
</feature>
<dbReference type="AlphaFoldDB" id="A0A084AMD9"/>